<keyword evidence="1" id="KW-0963">Cytoplasm</keyword>
<dbReference type="PROSITE" id="PS50030">
    <property type="entry name" value="UBA"/>
    <property type="match status" value="1"/>
</dbReference>
<dbReference type="SUPFAM" id="SSF46934">
    <property type="entry name" value="UBA-like"/>
    <property type="match status" value="1"/>
</dbReference>
<dbReference type="Gene3D" id="1.10.8.10">
    <property type="entry name" value="DNA helicase RuvA subunit, C-terminal domain"/>
    <property type="match status" value="1"/>
</dbReference>
<accession>A0ABR2L661</accession>
<comment type="caution">
    <text evidence="3">The sequence shown here is derived from an EMBL/GenBank/DDBJ whole genome shotgun (WGS) entry which is preliminary data.</text>
</comment>
<dbReference type="PRINTS" id="PR01839">
    <property type="entry name" value="RAD23PROTEIN"/>
</dbReference>
<dbReference type="InterPro" id="IPR009060">
    <property type="entry name" value="UBA-like_sf"/>
</dbReference>
<keyword evidence="1" id="KW-0234">DNA repair</keyword>
<organism evidence="3 4">
    <name type="scientific">Tritrichomonas musculus</name>
    <dbReference type="NCBI Taxonomy" id="1915356"/>
    <lineage>
        <taxon>Eukaryota</taxon>
        <taxon>Metamonada</taxon>
        <taxon>Parabasalia</taxon>
        <taxon>Tritrichomonadida</taxon>
        <taxon>Tritrichomonadidae</taxon>
        <taxon>Tritrichomonas</taxon>
    </lineage>
</organism>
<dbReference type="Proteomes" id="UP001470230">
    <property type="component" value="Unassembled WGS sequence"/>
</dbReference>
<protein>
    <recommendedName>
        <fullName evidence="1">UV excision repair protein RAD23</fullName>
    </recommendedName>
</protein>
<evidence type="ECO:0000256" key="1">
    <source>
        <dbReference type="RuleBase" id="RU367049"/>
    </source>
</evidence>
<keyword evidence="1" id="KW-0227">DNA damage</keyword>
<keyword evidence="4" id="KW-1185">Reference proteome</keyword>
<dbReference type="SMART" id="SM00165">
    <property type="entry name" value="UBA"/>
    <property type="match status" value="1"/>
</dbReference>
<evidence type="ECO:0000313" key="4">
    <source>
        <dbReference type="Proteomes" id="UP001470230"/>
    </source>
</evidence>
<evidence type="ECO:0000259" key="2">
    <source>
        <dbReference type="PROSITE" id="PS50030"/>
    </source>
</evidence>
<sequence>MQNMPQTINAQDNFDNSLIGIERERNNLNQQIFESLNLNINLTEADNLAISRLVEAGYDRVMALQVYVTCDKNEEAAMNLLVSMG</sequence>
<dbReference type="EMBL" id="JAPFFF010000001">
    <property type="protein sequence ID" value="KAK8898247.1"/>
    <property type="molecule type" value="Genomic_DNA"/>
</dbReference>
<comment type="function">
    <text evidence="1">Multiubiquitin chain receptor involved in modulation of proteasomal degradation. Involved in nucleotide excision repair.</text>
</comment>
<comment type="similarity">
    <text evidence="1">Belongs to the RAD23 family.</text>
</comment>
<comment type="subcellular location">
    <subcellularLocation>
        <location evidence="1">Nucleus</location>
    </subcellularLocation>
    <subcellularLocation>
        <location evidence="1">Cytoplasm</location>
    </subcellularLocation>
</comment>
<evidence type="ECO:0000313" key="3">
    <source>
        <dbReference type="EMBL" id="KAK8898247.1"/>
    </source>
</evidence>
<dbReference type="Pfam" id="PF00627">
    <property type="entry name" value="UBA"/>
    <property type="match status" value="1"/>
</dbReference>
<proteinExistence type="inferred from homology"/>
<keyword evidence="1" id="KW-0539">Nucleus</keyword>
<dbReference type="InterPro" id="IPR004806">
    <property type="entry name" value="Rad23"/>
</dbReference>
<dbReference type="InterPro" id="IPR015940">
    <property type="entry name" value="UBA"/>
</dbReference>
<name>A0ABR2L661_9EUKA</name>
<gene>
    <name evidence="3" type="ORF">M9Y10_000525</name>
</gene>
<feature type="domain" description="UBA" evidence="2">
    <location>
        <begin position="44"/>
        <end position="84"/>
    </location>
</feature>
<reference evidence="3 4" key="1">
    <citation type="submission" date="2024-04" db="EMBL/GenBank/DDBJ databases">
        <title>Tritrichomonas musculus Genome.</title>
        <authorList>
            <person name="Alves-Ferreira E."/>
            <person name="Grigg M."/>
            <person name="Lorenzi H."/>
            <person name="Galac M."/>
        </authorList>
    </citation>
    <scope>NUCLEOTIDE SEQUENCE [LARGE SCALE GENOMIC DNA]</scope>
    <source>
        <strain evidence="3 4">EAF2021</strain>
    </source>
</reference>